<reference evidence="2 3" key="1">
    <citation type="submission" date="2013-11" db="EMBL/GenBank/DDBJ databases">
        <title>Draft genome of the bovine lungworm Dictyocaulus viviparus.</title>
        <authorList>
            <person name="Mitreva M."/>
        </authorList>
    </citation>
    <scope>NUCLEOTIDE SEQUENCE [LARGE SCALE GENOMIC DNA]</scope>
    <source>
        <strain evidence="2 3">HannoverDv2000</strain>
    </source>
</reference>
<proteinExistence type="inferred from homology"/>
<evidence type="ECO:0000256" key="1">
    <source>
        <dbReference type="ARBA" id="ARBA00007478"/>
    </source>
</evidence>
<dbReference type="OrthoDB" id="340432at2759"/>
<dbReference type="EMBL" id="KN716550">
    <property type="protein sequence ID" value="KJH43534.1"/>
    <property type="molecule type" value="Genomic_DNA"/>
</dbReference>
<dbReference type="GO" id="GO:0007346">
    <property type="term" value="P:regulation of mitotic cell cycle"/>
    <property type="evidence" value="ECO:0007669"/>
    <property type="project" value="TreeGrafter"/>
</dbReference>
<evidence type="ECO:0000313" key="3">
    <source>
        <dbReference type="Proteomes" id="UP000053766"/>
    </source>
</evidence>
<dbReference type="PANTHER" id="PTHR14894:SF0">
    <property type="entry name" value="CDK5 REGULATORY SUBUNIT-ASSOCIATED PROTEIN 3"/>
    <property type="match status" value="1"/>
</dbReference>
<gene>
    <name evidence="2" type="ORF">DICVIV_10445</name>
</gene>
<evidence type="ECO:0008006" key="4">
    <source>
        <dbReference type="Google" id="ProtNLM"/>
    </source>
</evidence>
<protein>
    <recommendedName>
        <fullName evidence="4">CDK5 regulatory subunit-associated protein 3</fullName>
    </recommendedName>
</protein>
<name>A0A0D8XIC8_DICVI</name>
<dbReference type="PANTHER" id="PTHR14894">
    <property type="entry name" value="CDK5 REGULATORY SUBUNIT-ASSOCIATED PROTEIN 3"/>
    <property type="match status" value="1"/>
</dbReference>
<organism evidence="2 3">
    <name type="scientific">Dictyocaulus viviparus</name>
    <name type="common">Bovine lungworm</name>
    <dbReference type="NCBI Taxonomy" id="29172"/>
    <lineage>
        <taxon>Eukaryota</taxon>
        <taxon>Metazoa</taxon>
        <taxon>Ecdysozoa</taxon>
        <taxon>Nematoda</taxon>
        <taxon>Chromadorea</taxon>
        <taxon>Rhabditida</taxon>
        <taxon>Rhabditina</taxon>
        <taxon>Rhabditomorpha</taxon>
        <taxon>Strongyloidea</taxon>
        <taxon>Metastrongylidae</taxon>
        <taxon>Dictyocaulus</taxon>
    </lineage>
</organism>
<evidence type="ECO:0000313" key="2">
    <source>
        <dbReference type="EMBL" id="KJH43534.1"/>
    </source>
</evidence>
<reference evidence="3" key="2">
    <citation type="journal article" date="2016" name="Sci. Rep.">
        <title>Dictyocaulus viviparus genome, variome and transcriptome elucidate lungworm biology and support future intervention.</title>
        <authorList>
            <person name="McNulty S.N."/>
            <person name="Strube C."/>
            <person name="Rosa B.A."/>
            <person name="Martin J.C."/>
            <person name="Tyagi R."/>
            <person name="Choi Y.J."/>
            <person name="Wang Q."/>
            <person name="Hallsworth Pepin K."/>
            <person name="Zhang X."/>
            <person name="Ozersky P."/>
            <person name="Wilson R.K."/>
            <person name="Sternberg P.W."/>
            <person name="Gasser R.B."/>
            <person name="Mitreva M."/>
        </authorList>
    </citation>
    <scope>NUCLEOTIDE SEQUENCE [LARGE SCALE GENOMIC DNA]</scope>
    <source>
        <strain evidence="3">HannoverDv2000</strain>
    </source>
</reference>
<dbReference type="Pfam" id="PF05600">
    <property type="entry name" value="CDK5RAP3"/>
    <property type="match status" value="1"/>
</dbReference>
<dbReference type="STRING" id="29172.A0A0D8XIC8"/>
<comment type="similarity">
    <text evidence="1">Belongs to the CDK5RAP3 family.</text>
</comment>
<dbReference type="GO" id="GO:0012505">
    <property type="term" value="C:endomembrane system"/>
    <property type="evidence" value="ECO:0007669"/>
    <property type="project" value="TreeGrafter"/>
</dbReference>
<dbReference type="Proteomes" id="UP000053766">
    <property type="component" value="Unassembled WGS sequence"/>
</dbReference>
<keyword evidence="3" id="KW-1185">Reference proteome</keyword>
<accession>A0A0D8XIC8</accession>
<sequence>MVNVQDIPIDIHSSKLLDWLISRRHCQKDWQKNVLGIREKIKNAILDMPESQEIVQLLQGTCVFQYFYISCIKLGSSRWLEFFTDVNYFHCRRIVEILQDTEKNTKNFLGFYSSQRMKDWLEIQSLYQKNNVYLAESAQILQRLVQYEIPSLKKQITKAEQALVESAKKEKEYGKQAEDGRKMYEQELLRIGIQGHSLRAELLALAAGLTSFFAEITKDIISLKEPYEYYINFRQYIHQRSDSQVNLLPVVNLLLKKGLAATVFEYKYGVAPDTIETPSYDLLLKEDQKQSDDEIDFCDDSLNFENEEVLGFAVDAQIDVVGDSSGLCAGAVTETVARGEDAFCLVESLDTQKIIRNELNELLAFLVMRKEDDERDSPSDIFIRGFEKRPSGISKISPSQIEYWISEIKAILNQLLDEKKNYLFRIRSSQQYVEKVVEEIEAKKGLEDRYKKMQALMVERQDEARQQIAKAHQHLHVVLNSTKLLQQQLEKEISLKYDGRKVNIMGAITSALAN</sequence>
<dbReference type="InterPro" id="IPR008491">
    <property type="entry name" value="CDK5RAP3"/>
</dbReference>
<dbReference type="AlphaFoldDB" id="A0A0D8XIC8"/>